<feature type="domain" description="Novel STAND NTPase 3" evidence="4">
    <location>
        <begin position="309"/>
        <end position="465"/>
    </location>
</feature>
<feature type="coiled-coil region" evidence="1">
    <location>
        <begin position="65"/>
        <end position="106"/>
    </location>
</feature>
<evidence type="ECO:0000259" key="3">
    <source>
        <dbReference type="Pfam" id="PF18738"/>
    </source>
</evidence>
<dbReference type="OrthoDB" id="6149069at2759"/>
<keyword evidence="1" id="KW-0175">Coiled coil</keyword>
<keyword evidence="6" id="KW-1185">Reference proteome</keyword>
<evidence type="ECO:0000256" key="1">
    <source>
        <dbReference type="SAM" id="Coils"/>
    </source>
</evidence>
<evidence type="ECO:0008006" key="7">
    <source>
        <dbReference type="Google" id="ProtNLM"/>
    </source>
</evidence>
<dbReference type="Proteomes" id="UP000596742">
    <property type="component" value="Unassembled WGS sequence"/>
</dbReference>
<dbReference type="InterPro" id="IPR049050">
    <property type="entry name" value="nSTAND3"/>
</dbReference>
<evidence type="ECO:0000256" key="2">
    <source>
        <dbReference type="SAM" id="MobiDB-lite"/>
    </source>
</evidence>
<gene>
    <name evidence="5" type="ORF">MGAL_10B032741</name>
</gene>
<dbReference type="EMBL" id="UYJE01007079">
    <property type="protein sequence ID" value="VDI51631.1"/>
    <property type="molecule type" value="Genomic_DNA"/>
</dbReference>
<accession>A0A8B6FKE6</accession>
<dbReference type="Pfam" id="PF18738">
    <property type="entry name" value="HEPN_DZIP3"/>
    <property type="match status" value="1"/>
</dbReference>
<organism evidence="5 6">
    <name type="scientific">Mytilus galloprovincialis</name>
    <name type="common">Mediterranean mussel</name>
    <dbReference type="NCBI Taxonomy" id="29158"/>
    <lineage>
        <taxon>Eukaryota</taxon>
        <taxon>Metazoa</taxon>
        <taxon>Spiralia</taxon>
        <taxon>Lophotrochozoa</taxon>
        <taxon>Mollusca</taxon>
        <taxon>Bivalvia</taxon>
        <taxon>Autobranchia</taxon>
        <taxon>Pteriomorphia</taxon>
        <taxon>Mytilida</taxon>
        <taxon>Mytiloidea</taxon>
        <taxon>Mytilidae</taxon>
        <taxon>Mytilinae</taxon>
        <taxon>Mytilus</taxon>
    </lineage>
</organism>
<evidence type="ECO:0000259" key="4">
    <source>
        <dbReference type="Pfam" id="PF20720"/>
    </source>
</evidence>
<dbReference type="InterPro" id="IPR041249">
    <property type="entry name" value="HEPN_DZIP3"/>
</dbReference>
<evidence type="ECO:0000313" key="5">
    <source>
        <dbReference type="EMBL" id="VDI51631.1"/>
    </source>
</evidence>
<feature type="region of interest" description="Disordered" evidence="2">
    <location>
        <begin position="1"/>
        <end position="23"/>
    </location>
</feature>
<name>A0A8B6FKE6_MYTGA</name>
<dbReference type="InterPro" id="IPR027417">
    <property type="entry name" value="P-loop_NTPase"/>
</dbReference>
<dbReference type="Gene3D" id="3.40.50.300">
    <property type="entry name" value="P-loop containing nucleotide triphosphate hydrolases"/>
    <property type="match status" value="1"/>
</dbReference>
<sequence length="1712" mass="198357">MTPRESAPITGWDNLPQPGDTSTGADLARVKWYRNKLVHSEVGKLSPAGFTQYWGDLEGNLLNDVAEHAEKIDNLQLDIENQKTIKMEHENKIERLHDSLQQGEGEALKLAYELSDHKGTIDKCQEEIEACSKDIEKMGHIMEGIQAKALEGQNKVDELTQHLVGLACKHDTKMKEFDEQIAIQGIQMTKHDVQLAKHDVQLSKHDEQITIHGEQVANFDGQLAKQGENIVMHGEQLALHVEQLANLDGQLAKHDETVTTQAEQMAKHDTQMATCVKDIDFMKKKQFDTGVSSDDTKYLIEEDIKEGTFVMTKAVKDGLLLLKQNGVLLITGHAGTGKSRISRHILHIVCSKNNAYKCLKLNTLEELENMIRREEHAMVLLDDIFGETNCIYNREKYVPILDKVHAYVCQGNIKVIITIRDTVKRQCQEVFENHRLFQFQFIDLSSNKYELDIFEKQKILNKYMKTVRQYNYIEKTGFVDYNGVVVVKESEVLEIILGNPVKGFPLAIYQFVHNEKYFQLGCKFFDRPTEAMLEEINEIRRKGEDERKFMIQYAILVYIAINANCINLDNSSNTTELKNMIEAIYERTVKLKQNIISDTVKELKGSYLVNTSGQNHRIYSLHHQMLLESVVLSFAQIDEENKNKIIPLLSCAFVLKMVKQASYNEKEGDVVLRISTDSYKLLANRIVEIYMAKLRDVHSFVRSISNTEIFEQDGLLMLPYLLAAFEKEDSIDKHTENMMKSGSIYTLFVHLKNKQRFLTTLLDISADKSDTTFEMYTFILQELQQIIKTSNDFCAVYEIRSALISSLYDICSNKDVRFVKATLDIVEENKIPVLLDQGISLSKLGFSSFGLCDDFDCVRLDNTNIFLTFCIWKAYEVFNEPILEYLLSKYNEIQFNVPLFLEMIYTKDWIGTESPLSYKPLEWMVNRFADQNVVKSDFILKTACQCKLFDTVVYLASSKSFDAYSSLEIFIDDFELNRFSDLSELCRNKNLFNFLWSKVNSASTDLTPIVISILKKTRTHVIPEYVYNAILPVCLNKKSLLTLACKNAHFYLASLIMEKSHIIDIQSTLIAACMPVETRIEILFKSIFEESNVEINQLEIVEKILLKFGFEQFDLKTACRQAYQFGNFKIIRWFVQNIDIVKLDLEIIIQTALVGEKNEILEYIVKEHIIANLDKMDLLKYITKYYTARYNVVILKTVSVIWNSAKDKRELKMEEIVKMAYEGKCFGLLMWIHRNCKLHISFDAEQLFRLACEDCRIDVAKWVLHTFEQISLKIDEGNVFMIACDKICNMQEVTPQIIRIIDWSREVTLINSSDLKSGVLKLISHEGDVTWKIKNDFMDFKMNLVIDILRKNLIYLSTEDIKEIMNKSLEQKYYDLVNWLMVNKSSWSFNKQNILNKACADGETKTLKMLKNEFHCLDIHEAISHACSNSWKSTRHCQYIHDQKYMYISYNDDQTIACLDLFLEEIHHDTIDISRIVSTVCEEEDVSDNVMTWFLLNLPHEQIPINDVLIACCRLTKLNHVKYILHTVNNEQLDITEAFEWACEKLGEWETNVKLGLCVVDCLFQRFRDKICSLFIDLNKGIKSSTCHLVLFFLEKGHCGNTNMKNLLTGAYINGHFKVVQWILAHIEHTELDIQSTFMSTCWNLHIRNIVKSLALLWHYSNVKSKNRIEFNVESSAFLWDFLCQLLSHRNKHEDLRDWLSYISNINQRMLV</sequence>
<protein>
    <recommendedName>
        <fullName evidence="7">DZIP3-like HEPN domain-containing protein</fullName>
    </recommendedName>
</protein>
<comment type="caution">
    <text evidence="5">The sequence shown here is derived from an EMBL/GenBank/DDBJ whole genome shotgun (WGS) entry which is preliminary data.</text>
</comment>
<evidence type="ECO:0000313" key="6">
    <source>
        <dbReference type="Proteomes" id="UP000596742"/>
    </source>
</evidence>
<reference evidence="5" key="1">
    <citation type="submission" date="2018-11" db="EMBL/GenBank/DDBJ databases">
        <authorList>
            <person name="Alioto T."/>
            <person name="Alioto T."/>
        </authorList>
    </citation>
    <scope>NUCLEOTIDE SEQUENCE</scope>
</reference>
<dbReference type="Pfam" id="PF20720">
    <property type="entry name" value="nSTAND3"/>
    <property type="match status" value="1"/>
</dbReference>
<feature type="domain" description="DZIP3-like HEPN" evidence="3">
    <location>
        <begin position="6"/>
        <end position="77"/>
    </location>
</feature>
<proteinExistence type="predicted"/>